<dbReference type="PANTHER" id="PTHR12589:SF7">
    <property type="entry name" value="6-PYRUVOYL TETRAHYDROBIOPTERIN SYNTHASE"/>
    <property type="match status" value="1"/>
</dbReference>
<dbReference type="GO" id="GO:0046872">
    <property type="term" value="F:metal ion binding"/>
    <property type="evidence" value="ECO:0007669"/>
    <property type="project" value="UniProtKB-KW"/>
</dbReference>
<reference evidence="11 12" key="1">
    <citation type="submission" date="2018-11" db="EMBL/GenBank/DDBJ databases">
        <title>Chitinophaga lutea sp.nov., isolate from arsenic contaminated soil.</title>
        <authorList>
            <person name="Zong Y."/>
        </authorList>
    </citation>
    <scope>NUCLEOTIDE SEQUENCE [LARGE SCALE GENOMIC DNA]</scope>
    <source>
        <strain evidence="11 12">ZY74</strain>
    </source>
</reference>
<evidence type="ECO:0000256" key="4">
    <source>
        <dbReference type="ARBA" id="ARBA00012982"/>
    </source>
</evidence>
<evidence type="ECO:0000256" key="2">
    <source>
        <dbReference type="ARBA" id="ARBA00005061"/>
    </source>
</evidence>
<dbReference type="UniPathway" id="UPA00391"/>
<organism evidence="11 12">
    <name type="scientific">Chitinophaga lutea</name>
    <dbReference type="NCBI Taxonomy" id="2488634"/>
    <lineage>
        <taxon>Bacteria</taxon>
        <taxon>Pseudomonadati</taxon>
        <taxon>Bacteroidota</taxon>
        <taxon>Chitinophagia</taxon>
        <taxon>Chitinophagales</taxon>
        <taxon>Chitinophagaceae</taxon>
        <taxon>Chitinophaga</taxon>
    </lineage>
</organism>
<evidence type="ECO:0000256" key="1">
    <source>
        <dbReference type="ARBA" id="ARBA00001947"/>
    </source>
</evidence>
<evidence type="ECO:0000313" key="12">
    <source>
        <dbReference type="Proteomes" id="UP000278351"/>
    </source>
</evidence>
<dbReference type="Pfam" id="PF01242">
    <property type="entry name" value="PTPS"/>
    <property type="match status" value="1"/>
</dbReference>
<evidence type="ECO:0000256" key="3">
    <source>
        <dbReference type="ARBA" id="ARBA00008900"/>
    </source>
</evidence>
<dbReference type="InterPro" id="IPR007115">
    <property type="entry name" value="6-PTP_synth/QueD"/>
</dbReference>
<dbReference type="AlphaFoldDB" id="A0A3N4PH39"/>
<keyword evidence="12" id="KW-1185">Reference proteome</keyword>
<evidence type="ECO:0000256" key="5">
    <source>
        <dbReference type="ARBA" id="ARBA00018141"/>
    </source>
</evidence>
<evidence type="ECO:0000256" key="9">
    <source>
        <dbReference type="ARBA" id="ARBA00031449"/>
    </source>
</evidence>
<evidence type="ECO:0000256" key="7">
    <source>
        <dbReference type="ARBA" id="ARBA00022833"/>
    </source>
</evidence>
<evidence type="ECO:0000313" key="11">
    <source>
        <dbReference type="EMBL" id="RPE08013.1"/>
    </source>
</evidence>
<keyword evidence="7" id="KW-0862">Zinc</keyword>
<protein>
    <recommendedName>
        <fullName evidence="5">6-carboxy-5,6,7,8-tetrahydropterin synthase</fullName>
        <ecNumber evidence="4">4.1.2.50</ecNumber>
    </recommendedName>
    <alternativeName>
        <fullName evidence="9">Queuosine biosynthesis protein QueD</fullName>
    </alternativeName>
</protein>
<sequence length="141" mass="15898">MLQVTKIFRFETAHALHGYNGPCRLIHGHSYQLHVTVRAQGTNTGYLPAPGILLDFKDLKQLVNEAVVKQLDHRLVLSEAYLRANPDTAMEDNLLVMEAEPSAENLLIFARNAIGDKLPEGVELARLRLYETVDSYAEWVQ</sequence>
<keyword evidence="8" id="KW-0456">Lyase</keyword>
<comment type="similarity">
    <text evidence="3">Belongs to the PTPS family. QueD subfamily.</text>
</comment>
<dbReference type="RefSeq" id="WP_123847011.1">
    <property type="nucleotide sequence ID" value="NZ_RPDH01000002.1"/>
</dbReference>
<accession>A0A3N4PH39</accession>
<comment type="pathway">
    <text evidence="2">Purine metabolism; 7-cyano-7-deazaguanine biosynthesis.</text>
</comment>
<dbReference type="InterPro" id="IPR038418">
    <property type="entry name" value="6-PTP_synth/QueD_sf"/>
</dbReference>
<dbReference type="GO" id="GO:0070497">
    <property type="term" value="F:6-carboxytetrahydropterin synthase activity"/>
    <property type="evidence" value="ECO:0007669"/>
    <property type="project" value="UniProtKB-EC"/>
</dbReference>
<dbReference type="OrthoDB" id="9804698at2"/>
<evidence type="ECO:0000256" key="8">
    <source>
        <dbReference type="ARBA" id="ARBA00023239"/>
    </source>
</evidence>
<comment type="caution">
    <text evidence="11">The sequence shown here is derived from an EMBL/GenBank/DDBJ whole genome shotgun (WGS) entry which is preliminary data.</text>
</comment>
<evidence type="ECO:0000256" key="10">
    <source>
        <dbReference type="ARBA" id="ARBA00048807"/>
    </source>
</evidence>
<dbReference type="PANTHER" id="PTHR12589">
    <property type="entry name" value="PYRUVOYL TETRAHYDROBIOPTERIN SYNTHASE"/>
    <property type="match status" value="1"/>
</dbReference>
<dbReference type="Proteomes" id="UP000278351">
    <property type="component" value="Unassembled WGS sequence"/>
</dbReference>
<comment type="catalytic activity">
    <reaction evidence="10">
        <text>7,8-dihydroneopterin 3'-triphosphate + H2O = 6-carboxy-5,6,7,8-tetrahydropterin + triphosphate + acetaldehyde + 2 H(+)</text>
        <dbReference type="Rhea" id="RHEA:27966"/>
        <dbReference type="ChEBI" id="CHEBI:15343"/>
        <dbReference type="ChEBI" id="CHEBI:15377"/>
        <dbReference type="ChEBI" id="CHEBI:15378"/>
        <dbReference type="ChEBI" id="CHEBI:18036"/>
        <dbReference type="ChEBI" id="CHEBI:58462"/>
        <dbReference type="ChEBI" id="CHEBI:61032"/>
        <dbReference type="EC" id="4.1.2.50"/>
    </reaction>
</comment>
<keyword evidence="6" id="KW-0479">Metal-binding</keyword>
<dbReference type="Gene3D" id="3.30.479.10">
    <property type="entry name" value="6-pyruvoyl tetrahydropterin synthase/QueD"/>
    <property type="match status" value="1"/>
</dbReference>
<dbReference type="EMBL" id="RPDH01000002">
    <property type="protein sequence ID" value="RPE08013.1"/>
    <property type="molecule type" value="Genomic_DNA"/>
</dbReference>
<comment type="cofactor">
    <cofactor evidence="1">
        <name>Zn(2+)</name>
        <dbReference type="ChEBI" id="CHEBI:29105"/>
    </cofactor>
</comment>
<gene>
    <name evidence="11" type="ORF">EGT74_13140</name>
</gene>
<proteinExistence type="inferred from homology"/>
<dbReference type="EC" id="4.1.2.50" evidence="4"/>
<evidence type="ECO:0000256" key="6">
    <source>
        <dbReference type="ARBA" id="ARBA00022723"/>
    </source>
</evidence>
<dbReference type="SUPFAM" id="SSF55620">
    <property type="entry name" value="Tetrahydrobiopterin biosynthesis enzymes-like"/>
    <property type="match status" value="1"/>
</dbReference>
<name>A0A3N4PH39_9BACT</name>